<dbReference type="Pfam" id="PF13519">
    <property type="entry name" value="VWA_2"/>
    <property type="match status" value="1"/>
</dbReference>
<name>A0A9X3C1K0_9MYCO</name>
<reference evidence="3" key="2">
    <citation type="journal article" date="2022" name="BMC Genomics">
        <title>Comparative genome analysis of mycobacteria focusing on tRNA and non-coding RNA.</title>
        <authorList>
            <person name="Behra P.R.K."/>
            <person name="Pettersson B.M.F."/>
            <person name="Ramesh M."/>
            <person name="Das S."/>
            <person name="Dasgupta S."/>
            <person name="Kirsebom L.A."/>
        </authorList>
    </citation>
    <scope>NUCLEOTIDE SEQUENCE</scope>
    <source>
        <strain evidence="3">DSM 44838</strain>
    </source>
</reference>
<dbReference type="RefSeq" id="WP_263994032.1">
    <property type="nucleotide sequence ID" value="NZ_JACKVK010000001.1"/>
</dbReference>
<dbReference type="InterPro" id="IPR036465">
    <property type="entry name" value="vWFA_dom_sf"/>
</dbReference>
<dbReference type="Gene3D" id="3.40.50.410">
    <property type="entry name" value="von Willebrand factor, type A domain"/>
    <property type="match status" value="1"/>
</dbReference>
<sequence>MAKRTSRYSRYSGGPDPLAPPVDLREALEQIGQDVMEGSSPRRALAELMRRGTDNMRGADRLAAEANSKRRKLLQQNNLDGTLQEIKKLLDEAVLAERKELARALDDDARFNELQLEALPPSPAKAVSELSEYDWRSPEAREKYEQIKDLMGREMLDQRFSGMKQALENATDEDRQRVNDMLDDLNELLDKHASGQDSPEDFSEFMAKHGEFFPENPKNIDELLDSLAKRAAAAQRFRNSLSPDQRAELDALAQQAFGSPSLTNALDKLDQHLQNARPGEDWQGSERFKGDNPMGMGEGAQALADIGELEQLAEQLSQSYAGAQMDDVDLDMLARQLGDQAAVDARTLSELERALMNQGFLDRDADGQWRLSPKAMRQLGQMILRDVAQQLSGRHGERDTRRAGAAGELTGATRPWQFGDTEPWNVTRTLTNAVLRQAGTGVAEVPMHITVEDVEISETEQRTQSAVALLVDTSFSMVMENRWLPMKRTALALHQLISTRFRSDDLQIIAFGRYARTVSAAELTGLEGVYEQGTNLHHALALASRHLRRHPNAQPVVLIVTDGEPTAHLEDYGRDEGGTSVFFDYPPHPRTIAHTVKGFDEISRLGAQVTIFRLGSDPGLARFIDQVARRVEGRVVEPDLDGLGAAVVGDYLRTRRRRG</sequence>
<evidence type="ECO:0000259" key="2">
    <source>
        <dbReference type="SMART" id="SM00327"/>
    </source>
</evidence>
<protein>
    <submittedName>
        <fullName evidence="3">VWA domain-containing protein</fullName>
    </submittedName>
</protein>
<organism evidence="3 4">
    <name type="scientific">Mycobacterium yunnanensis</name>
    <dbReference type="NCBI Taxonomy" id="368477"/>
    <lineage>
        <taxon>Bacteria</taxon>
        <taxon>Bacillati</taxon>
        <taxon>Actinomycetota</taxon>
        <taxon>Actinomycetes</taxon>
        <taxon>Mycobacteriales</taxon>
        <taxon>Mycobacteriaceae</taxon>
        <taxon>Mycobacterium</taxon>
    </lineage>
</organism>
<reference evidence="3" key="1">
    <citation type="submission" date="2020-07" db="EMBL/GenBank/DDBJ databases">
        <authorList>
            <person name="Pettersson B.M.F."/>
            <person name="Behra P.R.K."/>
            <person name="Ramesh M."/>
            <person name="Das S."/>
            <person name="Dasgupta S."/>
            <person name="Kirsebom L.A."/>
        </authorList>
    </citation>
    <scope>NUCLEOTIDE SEQUENCE</scope>
    <source>
        <strain evidence="3">DSM 44838</strain>
    </source>
</reference>
<gene>
    <name evidence="3" type="ORF">H7K45_01920</name>
</gene>
<evidence type="ECO:0000313" key="4">
    <source>
        <dbReference type="Proteomes" id="UP001141629"/>
    </source>
</evidence>
<feature type="domain" description="VWFA" evidence="2">
    <location>
        <begin position="464"/>
        <end position="652"/>
    </location>
</feature>
<evidence type="ECO:0000256" key="1">
    <source>
        <dbReference type="SAM" id="MobiDB-lite"/>
    </source>
</evidence>
<dbReference type="SMART" id="SM00327">
    <property type="entry name" value="VWA"/>
    <property type="match status" value="1"/>
</dbReference>
<keyword evidence="4" id="KW-1185">Reference proteome</keyword>
<dbReference type="Proteomes" id="UP001141629">
    <property type="component" value="Unassembled WGS sequence"/>
</dbReference>
<dbReference type="FunFam" id="3.40.50.410:FF:000066">
    <property type="entry name" value="von Willebrand factor, type A"/>
    <property type="match status" value="1"/>
</dbReference>
<dbReference type="EMBL" id="JACKVK010000001">
    <property type="protein sequence ID" value="MCV7419287.1"/>
    <property type="molecule type" value="Genomic_DNA"/>
</dbReference>
<dbReference type="CDD" id="cd00198">
    <property type="entry name" value="vWFA"/>
    <property type="match status" value="1"/>
</dbReference>
<dbReference type="InterPro" id="IPR002035">
    <property type="entry name" value="VWF_A"/>
</dbReference>
<feature type="region of interest" description="Disordered" evidence="1">
    <location>
        <begin position="1"/>
        <end position="21"/>
    </location>
</feature>
<accession>A0A9X3C1K0</accession>
<comment type="caution">
    <text evidence="3">The sequence shown here is derived from an EMBL/GenBank/DDBJ whole genome shotgun (WGS) entry which is preliminary data.</text>
</comment>
<proteinExistence type="predicted"/>
<dbReference type="SUPFAM" id="SSF53300">
    <property type="entry name" value="vWA-like"/>
    <property type="match status" value="1"/>
</dbReference>
<dbReference type="AlphaFoldDB" id="A0A9X3C1K0"/>
<evidence type="ECO:0000313" key="3">
    <source>
        <dbReference type="EMBL" id="MCV7419287.1"/>
    </source>
</evidence>